<evidence type="ECO:0000313" key="2">
    <source>
        <dbReference type="Proteomes" id="UP000515518"/>
    </source>
</evidence>
<name>A0A7G6RN27_RHILV</name>
<dbReference type="Proteomes" id="UP000515518">
    <property type="component" value="Plasmid p_3"/>
</dbReference>
<gene>
    <name evidence="1" type="ORF">HB770_29745</name>
</gene>
<protein>
    <submittedName>
        <fullName evidence="1">Uncharacterized protein</fullName>
    </submittedName>
</protein>
<dbReference type="AlphaFoldDB" id="A0A7G6RN27"/>
<reference evidence="2" key="1">
    <citation type="journal article" date="2020" name="Mol. Plant Microbe">
        <title>Rhizobial microsymbionts of the narrowly endemic Oxytropis species growing in Kamchatka are characterized by significant genetic diversity and possess a set of genes that are associated with T3SS and T6SS secretion systems and can affect the development of symbiosis.</title>
        <authorList>
            <person name="Safronova V."/>
            <person name="Guro P."/>
            <person name="Sazanova A."/>
            <person name="Kuznetsova I."/>
            <person name="Belimov A."/>
            <person name="Yakubov V."/>
            <person name="Chirak E."/>
            <person name="Afonin A."/>
            <person name="Gogolev Y."/>
            <person name="Andronov E."/>
            <person name="Tikhonovich I."/>
        </authorList>
    </citation>
    <scope>NUCLEOTIDE SEQUENCE [LARGE SCALE GENOMIC DNA]</scope>
    <source>
        <strain evidence="2">RCAM0610</strain>
        <plasmid evidence="2">p_3</plasmid>
    </source>
</reference>
<evidence type="ECO:0000313" key="1">
    <source>
        <dbReference type="EMBL" id="QND43659.1"/>
    </source>
</evidence>
<organism evidence="1 2">
    <name type="scientific">Rhizobium leguminosarum bv. viciae</name>
    <dbReference type="NCBI Taxonomy" id="387"/>
    <lineage>
        <taxon>Bacteria</taxon>
        <taxon>Pseudomonadati</taxon>
        <taxon>Pseudomonadota</taxon>
        <taxon>Alphaproteobacteria</taxon>
        <taxon>Hyphomicrobiales</taxon>
        <taxon>Rhizobiaceae</taxon>
        <taxon>Rhizobium/Agrobacterium group</taxon>
        <taxon>Rhizobium</taxon>
    </lineage>
</organism>
<dbReference type="EMBL" id="CP050551">
    <property type="protein sequence ID" value="QND43659.1"/>
    <property type="molecule type" value="Genomic_DNA"/>
</dbReference>
<sequence>MCGDKPEVEIESLSEPLVVVSWGDDKPFKLIGRGFSKKTIDAFVCTNKHGNDVVPKIKVTIDPNATSTDGFLSVIAHAEPGADTEKVFWVAVKLNGMFQDAQEGLKVI</sequence>
<accession>A0A7G6RN27</accession>
<keyword evidence="1" id="KW-0614">Plasmid</keyword>
<dbReference type="RefSeq" id="WP_047620541.1">
    <property type="nucleotide sequence ID" value="NZ_SJMR01000024.1"/>
</dbReference>
<geneLocation type="plasmid" evidence="1 2">
    <name>p_3</name>
</geneLocation>
<proteinExistence type="predicted"/>